<dbReference type="Ensembl" id="ENSACAT00000041525.1">
    <property type="protein sequence ID" value="ENSACAP00000026848.1"/>
    <property type="gene ID" value="ENSACAG00000036921.1"/>
</dbReference>
<feature type="region of interest" description="Disordered" evidence="1">
    <location>
        <begin position="1"/>
        <end position="23"/>
    </location>
</feature>
<accession>A0A803SV58</accession>
<organism evidence="2 3">
    <name type="scientific">Anolis carolinensis</name>
    <name type="common">Green anole</name>
    <name type="synonym">American chameleon</name>
    <dbReference type="NCBI Taxonomy" id="28377"/>
    <lineage>
        <taxon>Eukaryota</taxon>
        <taxon>Metazoa</taxon>
        <taxon>Chordata</taxon>
        <taxon>Craniata</taxon>
        <taxon>Vertebrata</taxon>
        <taxon>Euteleostomi</taxon>
        <taxon>Lepidosauria</taxon>
        <taxon>Squamata</taxon>
        <taxon>Bifurcata</taxon>
        <taxon>Unidentata</taxon>
        <taxon>Episquamata</taxon>
        <taxon>Toxicofera</taxon>
        <taxon>Iguania</taxon>
        <taxon>Dactyloidae</taxon>
        <taxon>Anolis</taxon>
    </lineage>
</organism>
<sequence>MGSSSSKGRRKVTKVAPVPSKGERLAPQSTAAMYCFHNALQETNPNIFASSTGRNLILERQLPPLRETWQGRYPTGKPTISVSWLYNRHGPTWALQVTT</sequence>
<reference evidence="2" key="1">
    <citation type="submission" date="2009-12" db="EMBL/GenBank/DDBJ databases">
        <title>The Genome Sequence of Anolis carolinensis (Green Anole Lizard).</title>
        <authorList>
            <consortium name="The Genome Sequencing Platform"/>
            <person name="Di Palma F."/>
            <person name="Alfoldi J."/>
            <person name="Heiman D."/>
            <person name="Young S."/>
            <person name="Grabherr M."/>
            <person name="Johnson J."/>
            <person name="Lander E.S."/>
            <person name="Lindblad-Toh K."/>
        </authorList>
    </citation>
    <scope>NUCLEOTIDE SEQUENCE [LARGE SCALE GENOMIC DNA]</scope>
    <source>
        <strain evidence="2">JBL SC #1</strain>
    </source>
</reference>
<protein>
    <submittedName>
        <fullName evidence="2">Uncharacterized protein</fullName>
    </submittedName>
</protein>
<keyword evidence="3" id="KW-1185">Reference proteome</keyword>
<dbReference type="Proteomes" id="UP000001646">
    <property type="component" value="Unplaced"/>
</dbReference>
<evidence type="ECO:0000256" key="1">
    <source>
        <dbReference type="SAM" id="MobiDB-lite"/>
    </source>
</evidence>
<reference evidence="2" key="2">
    <citation type="submission" date="2025-08" db="UniProtKB">
        <authorList>
            <consortium name="Ensembl"/>
        </authorList>
    </citation>
    <scope>IDENTIFICATION</scope>
</reference>
<dbReference type="PANTHER" id="PTHR16065">
    <property type="entry name" value="COILED-COIL DOMAIN CONTAINING 198"/>
    <property type="match status" value="1"/>
</dbReference>
<dbReference type="InterPro" id="IPR029235">
    <property type="entry name" value="FAME"/>
</dbReference>
<evidence type="ECO:0000313" key="3">
    <source>
        <dbReference type="Proteomes" id="UP000001646"/>
    </source>
</evidence>
<proteinExistence type="predicted"/>
<dbReference type="Pfam" id="PF15398">
    <property type="entry name" value="DUF4619"/>
    <property type="match status" value="1"/>
</dbReference>
<dbReference type="GeneTree" id="ENSGT00990000211542"/>
<name>A0A803SV58_ANOCA</name>
<dbReference type="AlphaFoldDB" id="A0A803SV58"/>
<evidence type="ECO:0000313" key="2">
    <source>
        <dbReference type="Ensembl" id="ENSACAP00000026848.1"/>
    </source>
</evidence>
<dbReference type="InParanoid" id="A0A803SV58"/>
<dbReference type="PANTHER" id="PTHR16065:SF2">
    <property type="entry name" value="COILED-COIL DOMAIN CONTAINING 198"/>
    <property type="match status" value="1"/>
</dbReference>
<reference evidence="2" key="3">
    <citation type="submission" date="2025-09" db="UniProtKB">
        <authorList>
            <consortium name="Ensembl"/>
        </authorList>
    </citation>
    <scope>IDENTIFICATION</scope>
</reference>